<dbReference type="InterPro" id="IPR023808">
    <property type="entry name" value="Nitrile_Hydratase_acc_put"/>
</dbReference>
<dbReference type="Proteomes" id="UP001065613">
    <property type="component" value="Chromosome"/>
</dbReference>
<dbReference type="InterPro" id="IPR042262">
    <property type="entry name" value="CN_hydtase_beta_C"/>
</dbReference>
<protein>
    <submittedName>
        <fullName evidence="3">Nitrile hydratase accessory protein</fullName>
    </submittedName>
</protein>
<sequence length="174" mass="20283">MTTFDPILEDLTQEPIPPLLKDDGQPIFKDSWEAEAFAIGNLLIKQGFLSCSEWVEIFSQEIKNAQAKGDRDRGDTYYSHWLNALERLCMERGLTDWETYQKQLELWHQAVLNTPHGVPLAIENAYREREDDHNHSHHHDHTHGHHHHHHESESLPENMLTPIAVFKLKKGKLD</sequence>
<feature type="compositionally biased region" description="Basic residues" evidence="1">
    <location>
        <begin position="135"/>
        <end position="149"/>
    </location>
</feature>
<reference evidence="3" key="1">
    <citation type="submission" date="2021-04" db="EMBL/GenBank/DDBJ databases">
        <title>Genome sequence of Woronichinia naegeliana from Washington state freshwater lake bloom.</title>
        <authorList>
            <person name="Dreher T.W."/>
        </authorList>
    </citation>
    <scope>NUCLEOTIDE SEQUENCE</scope>
    <source>
        <strain evidence="3">WA131</strain>
    </source>
</reference>
<dbReference type="NCBIfam" id="TIGR03889">
    <property type="entry name" value="nitrile_acc"/>
    <property type="match status" value="1"/>
</dbReference>
<accession>A0A977KWX7</accession>
<organism evidence="3">
    <name type="scientific">Woronichinia naegeliana WA131</name>
    <dbReference type="NCBI Taxonomy" id="2824559"/>
    <lineage>
        <taxon>Bacteria</taxon>
        <taxon>Bacillati</taxon>
        <taxon>Cyanobacteriota</taxon>
        <taxon>Cyanophyceae</taxon>
        <taxon>Synechococcales</taxon>
        <taxon>Coelosphaeriaceae</taxon>
        <taxon>Woronichinia</taxon>
    </lineage>
</organism>
<dbReference type="Gene3D" id="1.10.472.20">
    <property type="entry name" value="Nitrile hydratase, beta subunit"/>
    <property type="match status" value="1"/>
</dbReference>
<evidence type="ECO:0000313" key="3">
    <source>
        <dbReference type="EMBL" id="UXE61428.1"/>
    </source>
</evidence>
<dbReference type="EMBL" id="CP073041">
    <property type="protein sequence ID" value="UXE61428.1"/>
    <property type="molecule type" value="Genomic_DNA"/>
</dbReference>
<gene>
    <name evidence="3" type="ORF">KA717_39925</name>
</gene>
<dbReference type="InterPro" id="IPR008990">
    <property type="entry name" value="Elect_transpt_acc-like_dom_sf"/>
</dbReference>
<dbReference type="Pfam" id="PF21006">
    <property type="entry name" value="NHase_beta_N"/>
    <property type="match status" value="1"/>
</dbReference>
<feature type="region of interest" description="Disordered" evidence="1">
    <location>
        <begin position="130"/>
        <end position="158"/>
    </location>
</feature>
<name>A0A977KWX7_9CYAN</name>
<dbReference type="KEGG" id="wna:KA717_39925"/>
<evidence type="ECO:0000259" key="2">
    <source>
        <dbReference type="Pfam" id="PF21006"/>
    </source>
</evidence>
<evidence type="ECO:0000256" key="1">
    <source>
        <dbReference type="SAM" id="MobiDB-lite"/>
    </source>
</evidence>
<dbReference type="SUPFAM" id="SSF50090">
    <property type="entry name" value="Electron transport accessory proteins"/>
    <property type="match status" value="1"/>
</dbReference>
<dbReference type="InterPro" id="IPR049054">
    <property type="entry name" value="CN_hydtase_beta-like_N"/>
</dbReference>
<dbReference type="AlphaFoldDB" id="A0A977KWX7"/>
<feature type="domain" description="Nitrile hydratase beta subunit-like N-terminal" evidence="2">
    <location>
        <begin position="23"/>
        <end position="105"/>
    </location>
</feature>
<proteinExistence type="predicted"/>